<dbReference type="AlphaFoldDB" id="A0AAD6UXC1"/>
<comment type="caution">
    <text evidence="3">The sequence shown here is derived from an EMBL/GenBank/DDBJ whole genome shotgun (WGS) entry which is preliminary data.</text>
</comment>
<dbReference type="InterPro" id="IPR045341">
    <property type="entry name" value="DUF6532"/>
</dbReference>
<feature type="region of interest" description="Disordered" evidence="1">
    <location>
        <begin position="205"/>
        <end position="250"/>
    </location>
</feature>
<evidence type="ECO:0000256" key="1">
    <source>
        <dbReference type="SAM" id="MobiDB-lite"/>
    </source>
</evidence>
<feature type="compositionally biased region" description="Basic residues" evidence="1">
    <location>
        <begin position="315"/>
        <end position="334"/>
    </location>
</feature>
<feature type="compositionally biased region" description="Basic and acidic residues" evidence="1">
    <location>
        <begin position="1"/>
        <end position="26"/>
    </location>
</feature>
<sequence>MVEHARAEAERRRAEASRLKGNETRRKNLAAAAAAPPVTAAVATAPTPMVSSPLAASSAQAAPQTSQTASPLARPHPQQEQQHQMLPQMNANFTRPRLQPTTPSFPRQPLAATQHSSPYYPSPPSTQPLRQALFQPQNYQPTYPDYGSLALPGLGGAPEATASGTGDGDQEDERRISAPQLTPQQMTQLLSFQVHNGYDYSRDYNGNQNLPLSPMDNAGGMPFDGDMFSADGSGDRAGDDNGNALDNEERPWNNAQANADAPEDEDLHQNAQSSLDVTMHNIDVQRKKRRRKPSRPTEDDDSGSDSDRPPAQRQRTTKKKSSRKKRANRRQKSRSIKDVDEDRRPLVEACYALVQMEVTTKNPWPSTDPVTGDDQVETIVAGVWARAIVKLDLDAGDVAHPSEAEFDLITSRISQVRGCVMTAADTLVPSAYGFVDPSSLSDPTPETIAATLEANRQLVEDLTGCFMYLDPKQTSDLSTICCHPIFQKLLNVVFFAKRGSNRRAEYFMGINIMPLESMALLMVAVVCAIDRWKTGEYNCKANPFDAKVYAPIHEATIQFLESWVVEYQAEVYLVDLATERRREMLTKARMLCDSAVEQLPTRPSMFPLHVFQNVRAAVA</sequence>
<evidence type="ECO:0000259" key="2">
    <source>
        <dbReference type="Pfam" id="PF20149"/>
    </source>
</evidence>
<feature type="compositionally biased region" description="Low complexity" evidence="1">
    <location>
        <begin position="30"/>
        <end position="89"/>
    </location>
</feature>
<evidence type="ECO:0000313" key="3">
    <source>
        <dbReference type="EMBL" id="KAJ7195820.1"/>
    </source>
</evidence>
<gene>
    <name evidence="3" type="ORF">GGX14DRAFT_403789</name>
</gene>
<organism evidence="3 4">
    <name type="scientific">Mycena pura</name>
    <dbReference type="NCBI Taxonomy" id="153505"/>
    <lineage>
        <taxon>Eukaryota</taxon>
        <taxon>Fungi</taxon>
        <taxon>Dikarya</taxon>
        <taxon>Basidiomycota</taxon>
        <taxon>Agaricomycotina</taxon>
        <taxon>Agaricomycetes</taxon>
        <taxon>Agaricomycetidae</taxon>
        <taxon>Agaricales</taxon>
        <taxon>Marasmiineae</taxon>
        <taxon>Mycenaceae</taxon>
        <taxon>Mycena</taxon>
    </lineage>
</organism>
<protein>
    <recommendedName>
        <fullName evidence="2">DUF6532 domain-containing protein</fullName>
    </recommendedName>
</protein>
<keyword evidence="4" id="KW-1185">Reference proteome</keyword>
<feature type="compositionally biased region" description="Polar residues" evidence="1">
    <location>
        <begin position="99"/>
        <end position="115"/>
    </location>
</feature>
<feature type="region of interest" description="Disordered" evidence="1">
    <location>
        <begin position="1"/>
        <end position="173"/>
    </location>
</feature>
<accession>A0AAD6UXC1</accession>
<dbReference type="Pfam" id="PF20149">
    <property type="entry name" value="DUF6532"/>
    <property type="match status" value="1"/>
</dbReference>
<evidence type="ECO:0000313" key="4">
    <source>
        <dbReference type="Proteomes" id="UP001219525"/>
    </source>
</evidence>
<name>A0AAD6UXC1_9AGAR</name>
<proteinExistence type="predicted"/>
<feature type="domain" description="DUF6532" evidence="2">
    <location>
        <begin position="353"/>
        <end position="563"/>
    </location>
</feature>
<reference evidence="3" key="1">
    <citation type="submission" date="2023-03" db="EMBL/GenBank/DDBJ databases">
        <title>Massive genome expansion in bonnet fungi (Mycena s.s.) driven by repeated elements and novel gene families across ecological guilds.</title>
        <authorList>
            <consortium name="Lawrence Berkeley National Laboratory"/>
            <person name="Harder C.B."/>
            <person name="Miyauchi S."/>
            <person name="Viragh M."/>
            <person name="Kuo A."/>
            <person name="Thoen E."/>
            <person name="Andreopoulos B."/>
            <person name="Lu D."/>
            <person name="Skrede I."/>
            <person name="Drula E."/>
            <person name="Henrissat B."/>
            <person name="Morin E."/>
            <person name="Kohler A."/>
            <person name="Barry K."/>
            <person name="LaButti K."/>
            <person name="Morin E."/>
            <person name="Salamov A."/>
            <person name="Lipzen A."/>
            <person name="Mereny Z."/>
            <person name="Hegedus B."/>
            <person name="Baldrian P."/>
            <person name="Stursova M."/>
            <person name="Weitz H."/>
            <person name="Taylor A."/>
            <person name="Grigoriev I.V."/>
            <person name="Nagy L.G."/>
            <person name="Martin F."/>
            <person name="Kauserud H."/>
        </authorList>
    </citation>
    <scope>NUCLEOTIDE SEQUENCE</scope>
    <source>
        <strain evidence="3">9144</strain>
    </source>
</reference>
<dbReference type="EMBL" id="JARJCW010000088">
    <property type="protein sequence ID" value="KAJ7195820.1"/>
    <property type="molecule type" value="Genomic_DNA"/>
</dbReference>
<feature type="region of interest" description="Disordered" evidence="1">
    <location>
        <begin position="273"/>
        <end position="340"/>
    </location>
</feature>
<dbReference type="Proteomes" id="UP001219525">
    <property type="component" value="Unassembled WGS sequence"/>
</dbReference>